<dbReference type="EMBL" id="CP165625">
    <property type="protein sequence ID" value="XDU94237.1"/>
    <property type="molecule type" value="Genomic_DNA"/>
</dbReference>
<accession>A0AB39VYU5</accession>
<feature type="signal peptide" evidence="1">
    <location>
        <begin position="1"/>
        <end position="23"/>
    </location>
</feature>
<sequence>MKKIITLLAIAGLLTLQSCTTSGSFEIAPTTTTSEVFEITTSFNSTNNFGKLVTFNPRIYSSDVVLVYRLSGANSQGDIWELLPETHYYNDGSLNFGYKYDYTNTDVDIYMIGSNLQNVTAEFRINQVLRIVIVPANYATSINKNSYSDVITALNLKESQIQKINF</sequence>
<name>A0AB39VYU5_9FLAO</name>
<reference evidence="2" key="1">
    <citation type="submission" date="2024-07" db="EMBL/GenBank/DDBJ databases">
        <authorList>
            <person name="Biller S.J."/>
        </authorList>
    </citation>
    <scope>NUCLEOTIDE SEQUENCE</scope>
    <source>
        <strain evidence="2">WC2409</strain>
    </source>
</reference>
<dbReference type="RefSeq" id="WP_367754568.1">
    <property type="nucleotide sequence ID" value="NZ_CP165625.1"/>
</dbReference>
<proteinExistence type="predicted"/>
<evidence type="ECO:0000256" key="1">
    <source>
        <dbReference type="SAM" id="SignalP"/>
    </source>
</evidence>
<dbReference type="AlphaFoldDB" id="A0AB39VYU5"/>
<protein>
    <recommendedName>
        <fullName evidence="3">Dihydrolipoamide dehydrogenase</fullName>
    </recommendedName>
</protein>
<evidence type="ECO:0000313" key="2">
    <source>
        <dbReference type="EMBL" id="XDU94237.1"/>
    </source>
</evidence>
<evidence type="ECO:0008006" key="3">
    <source>
        <dbReference type="Google" id="ProtNLM"/>
    </source>
</evidence>
<gene>
    <name evidence="2" type="ORF">AB3G34_10045</name>
</gene>
<organism evidence="2">
    <name type="scientific">Flavobacterium sp. WC2409</name>
    <dbReference type="NCBI Taxonomy" id="3234139"/>
    <lineage>
        <taxon>Bacteria</taxon>
        <taxon>Pseudomonadati</taxon>
        <taxon>Bacteroidota</taxon>
        <taxon>Flavobacteriia</taxon>
        <taxon>Flavobacteriales</taxon>
        <taxon>Flavobacteriaceae</taxon>
        <taxon>Flavobacterium</taxon>
    </lineage>
</organism>
<dbReference type="PROSITE" id="PS51257">
    <property type="entry name" value="PROKAR_LIPOPROTEIN"/>
    <property type="match status" value="1"/>
</dbReference>
<keyword evidence="1" id="KW-0732">Signal</keyword>
<feature type="chain" id="PRO_5044288000" description="Dihydrolipoamide dehydrogenase" evidence="1">
    <location>
        <begin position="24"/>
        <end position="166"/>
    </location>
</feature>